<sequence>MREKARILDATALKLIAVLLMLLDHIHQMFSTAGAPLWLTMAGRSAFPLFLFAASESFHYTRSKRRFLLRLLAAGWGMTILTFFLQNAVPNEDVVLMNNAFGTLFVSGLYMLFWDGFADGLKNRNAKKIVKALLCCLIPVLCALPLFLTAMLSFQENVQPQTIRLLAMLSLLIPSVFSVEGGFSLVVLGAAFYALRKHRIAQIAALLILSVASLLIDGGFQWMMCFAAVPMALYNGKKGAGMKGFFYVFYPAHIAVLYIISALFF</sequence>
<evidence type="ECO:0000313" key="3">
    <source>
        <dbReference type="Proteomes" id="UP000823891"/>
    </source>
</evidence>
<feature type="transmembrane region" description="Helical" evidence="1">
    <location>
        <begin position="166"/>
        <end position="194"/>
    </location>
</feature>
<feature type="transmembrane region" description="Helical" evidence="1">
    <location>
        <begin position="67"/>
        <end position="89"/>
    </location>
</feature>
<proteinExistence type="predicted"/>
<reference evidence="2" key="1">
    <citation type="journal article" date="2021" name="PeerJ">
        <title>Extensive microbial diversity within the chicken gut microbiome revealed by metagenomics and culture.</title>
        <authorList>
            <person name="Gilroy R."/>
            <person name="Ravi A."/>
            <person name="Getino M."/>
            <person name="Pursley I."/>
            <person name="Horton D.L."/>
            <person name="Alikhan N.F."/>
            <person name="Baker D."/>
            <person name="Gharbi K."/>
            <person name="Hall N."/>
            <person name="Watson M."/>
            <person name="Adriaenssens E.M."/>
            <person name="Foster-Nyarko E."/>
            <person name="Jarju S."/>
            <person name="Secka A."/>
            <person name="Antonio M."/>
            <person name="Oren A."/>
            <person name="Chaudhuri R.R."/>
            <person name="La Ragione R."/>
            <person name="Hildebrand F."/>
            <person name="Pallen M.J."/>
        </authorList>
    </citation>
    <scope>NUCLEOTIDE SEQUENCE</scope>
    <source>
        <strain evidence="2">USAMLcec2-132</strain>
    </source>
</reference>
<reference evidence="2" key="2">
    <citation type="submission" date="2021-04" db="EMBL/GenBank/DDBJ databases">
        <authorList>
            <person name="Gilroy R."/>
        </authorList>
    </citation>
    <scope>NUCLEOTIDE SEQUENCE</scope>
    <source>
        <strain evidence="2">USAMLcec2-132</strain>
    </source>
</reference>
<evidence type="ECO:0000256" key="1">
    <source>
        <dbReference type="SAM" id="Phobius"/>
    </source>
</evidence>
<dbReference type="AlphaFoldDB" id="A0A9D2NCU8"/>
<evidence type="ECO:0000313" key="2">
    <source>
        <dbReference type="EMBL" id="HJC22433.1"/>
    </source>
</evidence>
<keyword evidence="1" id="KW-1133">Transmembrane helix</keyword>
<dbReference type="InterPro" id="IPR008875">
    <property type="entry name" value="TraX"/>
</dbReference>
<feature type="transmembrane region" description="Helical" evidence="1">
    <location>
        <begin position="129"/>
        <end position="154"/>
    </location>
</feature>
<name>A0A9D2NCU8_9FIRM</name>
<keyword evidence="1" id="KW-0472">Membrane</keyword>
<feature type="transmembrane region" description="Helical" evidence="1">
    <location>
        <begin position="95"/>
        <end position="117"/>
    </location>
</feature>
<dbReference type="EMBL" id="DWWS01000012">
    <property type="protein sequence ID" value="HJC22433.1"/>
    <property type="molecule type" value="Genomic_DNA"/>
</dbReference>
<gene>
    <name evidence="2" type="ORF">H9761_01860</name>
</gene>
<feature type="transmembrane region" description="Helical" evidence="1">
    <location>
        <begin position="206"/>
        <end position="233"/>
    </location>
</feature>
<dbReference type="Pfam" id="PF05857">
    <property type="entry name" value="TraX"/>
    <property type="match status" value="1"/>
</dbReference>
<keyword evidence="1" id="KW-0812">Transmembrane</keyword>
<dbReference type="Proteomes" id="UP000823891">
    <property type="component" value="Unassembled WGS sequence"/>
</dbReference>
<protein>
    <submittedName>
        <fullName evidence="2">Conjugal transfer protein TraX</fullName>
    </submittedName>
</protein>
<accession>A0A9D2NCU8</accession>
<comment type="caution">
    <text evidence="2">The sequence shown here is derived from an EMBL/GenBank/DDBJ whole genome shotgun (WGS) entry which is preliminary data.</text>
</comment>
<organism evidence="2 3">
    <name type="scientific">Candidatus Eisenbergiella merdavium</name>
    <dbReference type="NCBI Taxonomy" id="2838551"/>
    <lineage>
        <taxon>Bacteria</taxon>
        <taxon>Bacillati</taxon>
        <taxon>Bacillota</taxon>
        <taxon>Clostridia</taxon>
        <taxon>Lachnospirales</taxon>
        <taxon>Lachnospiraceae</taxon>
        <taxon>Eisenbergiella</taxon>
    </lineage>
</organism>
<feature type="transmembrane region" description="Helical" evidence="1">
    <location>
        <begin position="245"/>
        <end position="264"/>
    </location>
</feature>